<dbReference type="PANTHER" id="PTHR43065">
    <property type="entry name" value="SENSOR HISTIDINE KINASE"/>
    <property type="match status" value="1"/>
</dbReference>
<organism evidence="4 5">
    <name type="scientific">Pontiella agarivorans</name>
    <dbReference type="NCBI Taxonomy" id="3038953"/>
    <lineage>
        <taxon>Bacteria</taxon>
        <taxon>Pseudomonadati</taxon>
        <taxon>Kiritimatiellota</taxon>
        <taxon>Kiritimatiellia</taxon>
        <taxon>Kiritimatiellales</taxon>
        <taxon>Pontiellaceae</taxon>
        <taxon>Pontiella</taxon>
    </lineage>
</organism>
<dbReference type="GO" id="GO:0005524">
    <property type="term" value="F:ATP binding"/>
    <property type="evidence" value="ECO:0007669"/>
    <property type="project" value="UniProtKB-KW"/>
</dbReference>
<dbReference type="PRINTS" id="PR00344">
    <property type="entry name" value="BCTRLSENSOR"/>
</dbReference>
<gene>
    <name evidence="4" type="ORF">P9H32_04335</name>
</gene>
<evidence type="ECO:0000256" key="2">
    <source>
        <dbReference type="ARBA" id="ARBA00012438"/>
    </source>
</evidence>
<accession>A0ABU5MUF2</accession>
<dbReference type="SUPFAM" id="SSF55874">
    <property type="entry name" value="ATPase domain of HSP90 chaperone/DNA topoisomerase II/histidine kinase"/>
    <property type="match status" value="1"/>
</dbReference>
<proteinExistence type="predicted"/>
<evidence type="ECO:0000313" key="4">
    <source>
        <dbReference type="EMBL" id="MDZ8117845.1"/>
    </source>
</evidence>
<dbReference type="PROSITE" id="PS50109">
    <property type="entry name" value="HIS_KIN"/>
    <property type="match status" value="1"/>
</dbReference>
<reference evidence="4 5" key="1">
    <citation type="journal article" date="2024" name="Appl. Environ. Microbiol.">
        <title>Pontiella agarivorans sp. nov., a novel marine anaerobic bacterium capable of degrading macroalgal polysaccharides and fixing nitrogen.</title>
        <authorList>
            <person name="Liu N."/>
            <person name="Kivenson V."/>
            <person name="Peng X."/>
            <person name="Cui Z."/>
            <person name="Lankiewicz T.S."/>
            <person name="Gosselin K.M."/>
            <person name="English C.J."/>
            <person name="Blair E.M."/>
            <person name="O'Malley M.A."/>
            <person name="Valentine D.L."/>
        </authorList>
    </citation>
    <scope>NUCLEOTIDE SEQUENCE [LARGE SCALE GENOMIC DNA]</scope>
    <source>
        <strain evidence="4 5">NLcol2</strain>
    </source>
</reference>
<keyword evidence="4" id="KW-0547">Nucleotide-binding</keyword>
<dbReference type="InterPro" id="IPR036890">
    <property type="entry name" value="HATPase_C_sf"/>
</dbReference>
<dbReference type="InterPro" id="IPR004358">
    <property type="entry name" value="Sig_transdc_His_kin-like_C"/>
</dbReference>
<dbReference type="Pfam" id="PF02518">
    <property type="entry name" value="HATPase_c"/>
    <property type="match status" value="1"/>
</dbReference>
<comment type="catalytic activity">
    <reaction evidence="1">
        <text>ATP + protein L-histidine = ADP + protein N-phospho-L-histidine.</text>
        <dbReference type="EC" id="2.7.13.3"/>
    </reaction>
</comment>
<comment type="caution">
    <text evidence="4">The sequence shown here is derived from an EMBL/GenBank/DDBJ whole genome shotgun (WGS) entry which is preliminary data.</text>
</comment>
<dbReference type="EC" id="2.7.13.3" evidence="2"/>
<keyword evidence="4" id="KW-0067">ATP-binding</keyword>
<keyword evidence="5" id="KW-1185">Reference proteome</keyword>
<evidence type="ECO:0000313" key="5">
    <source>
        <dbReference type="Proteomes" id="UP001290861"/>
    </source>
</evidence>
<dbReference type="EMBL" id="JARVCO010000006">
    <property type="protein sequence ID" value="MDZ8117845.1"/>
    <property type="molecule type" value="Genomic_DNA"/>
</dbReference>
<evidence type="ECO:0000256" key="1">
    <source>
        <dbReference type="ARBA" id="ARBA00000085"/>
    </source>
</evidence>
<sequence>MHASVCDLITDLVQNAIEAHAEEIMLNVEETEKNIKVVIQDNGKGMSAETLEKAKNPFWSDGKHRHRKVGLGLPFLFQTVDMTDGSAEIQSEEGVGTTVTFNLDPQHVDLPMFGNFVSTAVSLMTYEFDGNLTVQHSRNSRSYSVSKNDLTDALGNLNNLENMVLLKQFIQSNEEELR</sequence>
<dbReference type="Gene3D" id="3.30.565.10">
    <property type="entry name" value="Histidine kinase-like ATPase, C-terminal domain"/>
    <property type="match status" value="1"/>
</dbReference>
<dbReference type="RefSeq" id="WP_322607648.1">
    <property type="nucleotide sequence ID" value="NZ_JARVCO010000006.1"/>
</dbReference>
<dbReference type="SMART" id="SM00387">
    <property type="entry name" value="HATPase_c"/>
    <property type="match status" value="1"/>
</dbReference>
<feature type="domain" description="Histidine kinase" evidence="3">
    <location>
        <begin position="1"/>
        <end position="107"/>
    </location>
</feature>
<evidence type="ECO:0000259" key="3">
    <source>
        <dbReference type="PROSITE" id="PS50109"/>
    </source>
</evidence>
<dbReference type="Proteomes" id="UP001290861">
    <property type="component" value="Unassembled WGS sequence"/>
</dbReference>
<name>A0ABU5MUF2_9BACT</name>
<dbReference type="InterPro" id="IPR005467">
    <property type="entry name" value="His_kinase_dom"/>
</dbReference>
<protein>
    <recommendedName>
        <fullName evidence="2">histidine kinase</fullName>
        <ecNumber evidence="2">2.7.13.3</ecNumber>
    </recommendedName>
</protein>
<dbReference type="InterPro" id="IPR003594">
    <property type="entry name" value="HATPase_dom"/>
</dbReference>